<feature type="region of interest" description="Disordered" evidence="1">
    <location>
        <begin position="14"/>
        <end position="39"/>
    </location>
</feature>
<gene>
    <name evidence="2" type="ORF">WMSIL1_LOCUS10750</name>
</gene>
<proteinExistence type="predicted"/>
<protein>
    <submittedName>
        <fullName evidence="2">Uncharacterized protein</fullName>
    </submittedName>
</protein>
<dbReference type="EMBL" id="CABIJS010000477">
    <property type="protein sequence ID" value="VUZ52266.1"/>
    <property type="molecule type" value="Genomic_DNA"/>
</dbReference>
<reference evidence="2 3" key="1">
    <citation type="submission" date="2019-07" db="EMBL/GenBank/DDBJ databases">
        <authorList>
            <person name="Jastrzebski P J."/>
            <person name="Paukszto L."/>
            <person name="Jastrzebski P J."/>
        </authorList>
    </citation>
    <scope>NUCLEOTIDE SEQUENCE [LARGE SCALE GENOMIC DNA]</scope>
    <source>
        <strain evidence="2 3">WMS-il1</strain>
    </source>
</reference>
<evidence type="ECO:0000256" key="1">
    <source>
        <dbReference type="SAM" id="MobiDB-lite"/>
    </source>
</evidence>
<keyword evidence="3" id="KW-1185">Reference proteome</keyword>
<organism evidence="2 3">
    <name type="scientific">Hymenolepis diminuta</name>
    <name type="common">Rat tapeworm</name>
    <dbReference type="NCBI Taxonomy" id="6216"/>
    <lineage>
        <taxon>Eukaryota</taxon>
        <taxon>Metazoa</taxon>
        <taxon>Spiralia</taxon>
        <taxon>Lophotrochozoa</taxon>
        <taxon>Platyhelminthes</taxon>
        <taxon>Cestoda</taxon>
        <taxon>Eucestoda</taxon>
        <taxon>Cyclophyllidea</taxon>
        <taxon>Hymenolepididae</taxon>
        <taxon>Hymenolepis</taxon>
    </lineage>
</organism>
<sequence length="51" mass="5996">MSWVKHAYLDRRVTENASPVFPSNPPVKETEKSTPVTRNRRHVVFPDRYKA</sequence>
<evidence type="ECO:0000313" key="2">
    <source>
        <dbReference type="EMBL" id="VUZ52266.1"/>
    </source>
</evidence>
<evidence type="ECO:0000313" key="3">
    <source>
        <dbReference type="Proteomes" id="UP000321570"/>
    </source>
</evidence>
<dbReference type="Proteomes" id="UP000321570">
    <property type="component" value="Unassembled WGS sequence"/>
</dbReference>
<name>A0A564YYM2_HYMDI</name>
<accession>A0A564YYM2</accession>
<dbReference type="AlphaFoldDB" id="A0A564YYM2"/>